<keyword evidence="15" id="KW-0788">Thiol protease</keyword>
<dbReference type="InterPro" id="IPR024379">
    <property type="entry name" value="Waikavirus_capsid-1"/>
</dbReference>
<feature type="domain" description="RdRp catalytic" evidence="23">
    <location>
        <begin position="2604"/>
        <end position="2738"/>
    </location>
</feature>
<dbReference type="GO" id="GO:0004197">
    <property type="term" value="F:cysteine-type endopeptidase activity"/>
    <property type="evidence" value="ECO:0007669"/>
    <property type="project" value="InterPro"/>
</dbReference>
<evidence type="ECO:0000256" key="22">
    <source>
        <dbReference type="SAM" id="MobiDB-lite"/>
    </source>
</evidence>
<protein>
    <recommendedName>
        <fullName evidence="4">Genome polyprotein</fullName>
    </recommendedName>
</protein>
<evidence type="ECO:0000256" key="9">
    <source>
        <dbReference type="ARBA" id="ARBA00022670"/>
    </source>
</evidence>
<dbReference type="PROSITE" id="PS50507">
    <property type="entry name" value="RDRP_SSRNA_POS"/>
    <property type="match status" value="1"/>
</dbReference>
<dbReference type="GO" id="GO:0003724">
    <property type="term" value="F:RNA helicase activity"/>
    <property type="evidence" value="ECO:0007669"/>
    <property type="project" value="InterPro"/>
</dbReference>
<dbReference type="InterPro" id="IPR007094">
    <property type="entry name" value="RNA-dir_pol_PSvirus"/>
</dbReference>
<feature type="compositionally biased region" description="Pro residues" evidence="22">
    <location>
        <begin position="250"/>
        <end position="259"/>
    </location>
</feature>
<dbReference type="PROSITE" id="PS51874">
    <property type="entry name" value="PCV_3C_PRO"/>
    <property type="match status" value="1"/>
</dbReference>
<dbReference type="InterPro" id="IPR009003">
    <property type="entry name" value="Peptidase_S1_PA"/>
</dbReference>
<dbReference type="EMBL" id="KX779450">
    <property type="protein sequence ID" value="AOY34452.1"/>
    <property type="molecule type" value="Genomic_RNA"/>
</dbReference>
<keyword evidence="10" id="KW-0808">Transferase</keyword>
<dbReference type="Pfam" id="PF12264">
    <property type="entry name" value="Waikav_capsid_1"/>
    <property type="match status" value="1"/>
</dbReference>
<dbReference type="CDD" id="cd00205">
    <property type="entry name" value="rhv_like"/>
    <property type="match status" value="2"/>
</dbReference>
<accession>A0A1D9CFF8</accession>
<keyword evidence="21" id="KW-1035">Host cytoplasm</keyword>
<feature type="domain" description="Peptidase C3" evidence="25">
    <location>
        <begin position="2122"/>
        <end position="2328"/>
    </location>
</feature>
<name>A0A1D9CFF8_9VIRU</name>
<evidence type="ECO:0000256" key="6">
    <source>
        <dbReference type="ARBA" id="ARBA00022520"/>
    </source>
</evidence>
<dbReference type="InterPro" id="IPR043502">
    <property type="entry name" value="DNA/RNA_pol_sf"/>
</dbReference>
<dbReference type="Pfam" id="PF00910">
    <property type="entry name" value="RNA_helicase"/>
    <property type="match status" value="1"/>
</dbReference>
<comment type="subcellular location">
    <subcellularLocation>
        <location evidence="1">Host cytoplasm</location>
    </subcellularLocation>
    <subcellularLocation>
        <location evidence="3">Host membrane</location>
    </subcellularLocation>
    <subcellularLocation>
        <location evidence="2">Virion</location>
    </subcellularLocation>
</comment>
<keyword evidence="6" id="KW-0191">Covalent protein-RNA linkage</keyword>
<feature type="domain" description="SF3 helicase" evidence="24">
    <location>
        <begin position="1614"/>
        <end position="1778"/>
    </location>
</feature>
<dbReference type="GO" id="GO:0003723">
    <property type="term" value="F:RNA binding"/>
    <property type="evidence" value="ECO:0007669"/>
    <property type="project" value="InterPro"/>
</dbReference>
<evidence type="ECO:0000256" key="10">
    <source>
        <dbReference type="ARBA" id="ARBA00022679"/>
    </source>
</evidence>
<evidence type="ECO:0000259" key="24">
    <source>
        <dbReference type="PROSITE" id="PS51218"/>
    </source>
</evidence>
<dbReference type="InterPro" id="IPR033703">
    <property type="entry name" value="Rhv-like"/>
</dbReference>
<evidence type="ECO:0000256" key="16">
    <source>
        <dbReference type="ARBA" id="ARBA00022840"/>
    </source>
</evidence>
<keyword evidence="12" id="KW-0547">Nucleotide-binding</keyword>
<dbReference type="InterPro" id="IPR000199">
    <property type="entry name" value="Peptidase_C3A/C3B_picornavir"/>
</dbReference>
<sequence>MCRVLASVSASNQPHELASRVGFDSTTVFRKNRCIGASPPTSREKRREKLSCCILPYPVQGVAMEVVVKPSGYGSLCGGDVCSDCYSFGYGLNLKQVEVMERTSLLHEFALEYVSLTDVLPEYPREKYSTLPPLPYTFYATPNVANDSTRLEIINLSTKDTKGDHRFTVSNMEAALRILERHALLPKRKYKKWRDEQMYRLIPLCYAFLVHIKELLLKVSPLPCKEVEKKPPAEQPLKAPLVVLPAEPAPAPKAQPAPKPAISRITPPAITTPKSEDKAPNAFDPLVYTKNSAHGEWFPARTSEVQDAIKAVKRRANPPKKGFSQPWTKFVPRPVGKTLTGAPRDFGFGNDGKCYSFYGKERISSPVCLDQLTGVSVQLPSGERVQLKETRYESKSVVPQEEMQVRFPPVQDKKQKKQPRKVVTPPESQLRTQGDLVAAQETRVRHTWKEAELGLTWPSSNAGQETECFKSLPICHMEAVAQNTVTQEENTTFVDQRETVSDQGYITSQKEPNLQNVSMQEDQWHVRDVMKKPLVLKNFSWTTGNEQYKELFTAVVPGACFKGPHENLVKSFVYWRGHPRFRLQVNATKFHMGRLMMVFIPLADTKNYTNYLWSVDNLTSFPHVMIDASEGNSGVLDIPFVHMFSYFTSVEERRWDKLGSIKVFVFNSLRVAQAASKTVDCTLWVHWDNCELHQPCELHDVQMPKTEAGVEGLIKGLADVSPLSLPNLTKTVGNISGMTSNCDKPTNPVEIKRWVPNVVSSLNFGDGVDMSNRLSLQNGTYTVGDSDLISTTQDDTNLLEIMKIPTRLQTYSWPTQTESEARIFEIPVTPCNVGDVTYNVPVSDGRVDVMSPTLLAYISRTFKFWRGSLRFKIQVIASSMHSGRLQFAFAPITRFKTFDQSNFVNTYIMDLKERHEIEFVIPFMSERPWKRCDKLIPLVQTESARDGNYKTGWLNCHVLNRLTAPDSVAQQVDINVFVSAGDDYEVAFITDLAYFKASGSPVDVKKSKIRVHMNAEASVTTRTDESSLTLTKGGGLLSSSATSTMGENAMDLKTVLRRYYKVYETSGNIGHYSLMSFENRPELSGVNKPFGDYKNQYRTPLNHFAELFTFWRGSLRYKLMLESYSGTAITIRVYHLPGVYTNDQFSPINYTQADELLMGSMENGGVMLANERVQGSMEFEVPFYTAKTQLQTWGKPDSTNTTGSILILLNSPFTETHAHFTLYQAAGDDFAFNFLRSAPKVCIDSGYETLRDLSDTAQWIYAGKKPFPSDDEDSPIGWGPLTTYCPPKVEMMRLWNSATDTILSPVREARNAYRTIVGTARSVRTTCDAVTDGLQTVGLTARVPPGEGVDCTFQSTGSPIQLALNVLASQLRSLPSQVGIASMVTSWTVTVSTLVSGFNSFLQAESILVKACAIISIVAELLGSALKCVEEKLMTVAINFLNIINGCNQGNQQPRVEMDICSFIPALIATLVVGLSVLGFNAIPSDKETMGLLTNLNNKLRAFNGLSLAIQNVKKVWETINDLINTGIDYLLGMFAPQILARIKLERGFDNVEDFAKAIDDLKQSPYEERAKVDEDFVLEIGRLADQAMKYNQLLIAGRIGREANVLREYCKEMLKIAQEVKVAKQNLPFRIDPWCICIYGETNLGKSAIASDIVFKIMDAMDYPLHNRWCPVNPTDKYFSESYDGQYAIGIDDLGTFVTEEQWKHFHFLHSNQELPLDMAFKKGKRFNSHFIATSTNVKYPSPNCVEDIAAIQRRRDMLVEVQWRDPDNRIKTDNNENLTFRVIPSVENVHRGIAGEEQPLTGWMSYEALVEYAIERARYHITTQKDFVRRSLEKKHYTVPPELRPQVEGRLIRPVRALDLEKVWDHPLLSLLVDEDDTELLQDLEWNHCDAFPNHGYYTPKVMEGAPMQRFEAMLQEADDLGDDLQKAMYECSYTLIFDTARESIRYGFEALSSLKDALKKGYDKYAQEYPWLKILETWPAKLAAALAAGSLLLYTASKVIHKCVCATVRAFGYRCSRCGKWPRKEEIVDKPWLMNQWVEMYGKAVEYEEERVTTLEEENALEEALGTGESLQRPKRGTREAHIGPYGTETLGARAMRIVPHKSGVYEKGTPGQKTAKIYPHNGLDRLETLITNRIAPATYRIRGLKGGAAFTMNAIAVGGRRVILPKHFWNIVDEFEIWHSNAWMLIDKQGLDHHVFEDKDLVIVQLPDQFHLHRDLSKHFVSEKDLRFLQRCHGRLICQRDAYSYSVIECKEILAVDKVVYSDDHNQIEYKSRSCWRYPTTLGPGTCGSLLVADNNKVSGQILGFHVCGDGYQGWSQLITREMLEPFIQSGKLGTPLPTLVEHETTMKPEGHFGLIGKVAPGTGVHQTAKTTIIPTAIQGDITPPATQPSVLSSNDPRLSKPTNVMRKAFEKYGQVPLDFDPQHVEMVFESLEAEIETWTVQRIPQVLTKEEAVLGCPEYEGFDRLPMNTSPGWPWILTRPTGELGKAYLFDIESGKIKDLKLQQALEQREKMAQRGERVASVWTCCLKDERRSHEKIASGSTRMFSIPPVDLSLLTRMYTLDFSLAIKDNRFTSFTQVGIDPQSLEWTHLRQRMEAFSPYIVAGDFSRFDGTLPPQITKKFYEHCDSFYRKRGWWRPEDRQVRMILCDEAIHSVHIVNRDIIINHTGNESGDPNTVNKNSFANYYYLALSFLGLAAKHDPSMLNMAAFRQQVLPFVYGDDNALPIKPTVLDWYNQETIAEFLQQYGIVYTNESKTGITKFSNINEIAFLKNKFGWHEEFTDIAVPLMSHQTIHELLNWTREAPDQEELLKDNINDALRFAYFYGKKFFSELRSKIVLALNKRNIKIQPMTYLDFHFWFMFVVGKLPSRTKHAQGFFEYVAEHGNGLLARAFQKTLTPVYKVVSWTGAMRSSEQQERTDSRYAIAIPSGEGKSWLCKKYPNVFVDHDEILLPAAREVLATSGISLQALNKIFELEFPAEDRRILLCHHPNNTRRQILGTYALPKPAYIRANLYQRLRLPKDTEYLERDVRNRVIFEKVAAHEPSLATFLGFNGNGSCLPWQAGDSSAEAQNQSPTA</sequence>
<evidence type="ECO:0000256" key="19">
    <source>
        <dbReference type="ARBA" id="ARBA00022953"/>
    </source>
</evidence>
<dbReference type="GO" id="GO:0019028">
    <property type="term" value="C:viral capsid"/>
    <property type="evidence" value="ECO:0007669"/>
    <property type="project" value="UniProtKB-KW"/>
</dbReference>
<keyword evidence="17" id="KW-0946">Virion</keyword>
<evidence type="ECO:0000313" key="26">
    <source>
        <dbReference type="EMBL" id="AOY34452.1"/>
    </source>
</evidence>
<feature type="region of interest" description="Disordered" evidence="22">
    <location>
        <begin position="250"/>
        <end position="276"/>
    </location>
</feature>
<dbReference type="Gene3D" id="2.60.120.20">
    <property type="match status" value="3"/>
</dbReference>
<dbReference type="InterPro" id="IPR043128">
    <property type="entry name" value="Rev_trsase/Diguanyl_cyclase"/>
</dbReference>
<evidence type="ECO:0000256" key="8">
    <source>
        <dbReference type="ARBA" id="ARBA00022561"/>
    </source>
</evidence>
<dbReference type="InterPro" id="IPR029053">
    <property type="entry name" value="Viral_coat"/>
</dbReference>
<dbReference type="GO" id="GO:0005524">
    <property type="term" value="F:ATP binding"/>
    <property type="evidence" value="ECO:0007669"/>
    <property type="project" value="UniProtKB-KW"/>
</dbReference>
<dbReference type="PROSITE" id="PS51218">
    <property type="entry name" value="SF3_HELICASE_2"/>
    <property type="match status" value="1"/>
</dbReference>
<evidence type="ECO:0000256" key="7">
    <source>
        <dbReference type="ARBA" id="ARBA00022553"/>
    </source>
</evidence>
<keyword evidence="11" id="KW-0548">Nucleotidyltransferase</keyword>
<dbReference type="CDD" id="cd23169">
    <property type="entry name" value="ps-ssRNAv-Picornavirales"/>
    <property type="match status" value="1"/>
</dbReference>
<keyword evidence="8" id="KW-0167">Capsid protein</keyword>
<dbReference type="Gene3D" id="2.40.10.10">
    <property type="entry name" value="Trypsin-like serine proteases"/>
    <property type="match status" value="1"/>
</dbReference>
<keyword evidence="20" id="KW-0472">Membrane</keyword>
<dbReference type="Gene3D" id="3.30.70.270">
    <property type="match status" value="1"/>
</dbReference>
<reference evidence="26" key="1">
    <citation type="submission" date="2016-08" db="EMBL/GenBank/DDBJ databases">
        <title>Genome sequences of viruses in spiders from around Seattle.</title>
        <authorList>
            <person name="Greninger A.L."/>
            <person name="Makhsous N."/>
            <person name="Shean R."/>
            <person name="Jerome K."/>
            <person name="Crawford R."/>
        </authorList>
    </citation>
    <scope>NUCLEOTIDE SEQUENCE</scope>
    <source>
        <strain evidence="26">J1</strain>
    </source>
</reference>
<proteinExistence type="predicted"/>
<evidence type="ECO:0000259" key="23">
    <source>
        <dbReference type="PROSITE" id="PS50507"/>
    </source>
</evidence>
<dbReference type="Pfam" id="PF00680">
    <property type="entry name" value="RdRP_1"/>
    <property type="match status" value="1"/>
</dbReference>
<evidence type="ECO:0000256" key="12">
    <source>
        <dbReference type="ARBA" id="ARBA00022741"/>
    </source>
</evidence>
<dbReference type="InterPro" id="IPR000605">
    <property type="entry name" value="Helicase_SF3_ssDNA/RNA_vir"/>
</dbReference>
<dbReference type="SUPFAM" id="SSF50494">
    <property type="entry name" value="Trypsin-like serine proteases"/>
    <property type="match status" value="1"/>
</dbReference>
<evidence type="ECO:0000256" key="2">
    <source>
        <dbReference type="ARBA" id="ARBA00004328"/>
    </source>
</evidence>
<keyword evidence="18" id="KW-1043">Host membrane</keyword>
<dbReference type="Pfam" id="PF00548">
    <property type="entry name" value="Peptidase_C3"/>
    <property type="match status" value="1"/>
</dbReference>
<dbReference type="SUPFAM" id="SSF56672">
    <property type="entry name" value="DNA/RNA polymerases"/>
    <property type="match status" value="1"/>
</dbReference>
<feature type="non-terminal residue" evidence="26">
    <location>
        <position position="3080"/>
    </location>
</feature>
<dbReference type="InterPro" id="IPR001676">
    <property type="entry name" value="Picornavirus_capsid"/>
</dbReference>
<dbReference type="Pfam" id="PF08762">
    <property type="entry name" value="CRPV_capsid"/>
    <property type="match status" value="1"/>
</dbReference>
<evidence type="ECO:0000256" key="3">
    <source>
        <dbReference type="ARBA" id="ARBA00004551"/>
    </source>
</evidence>
<evidence type="ECO:0000256" key="18">
    <source>
        <dbReference type="ARBA" id="ARBA00022870"/>
    </source>
</evidence>
<evidence type="ECO:0000256" key="13">
    <source>
        <dbReference type="ARBA" id="ARBA00022801"/>
    </source>
</evidence>
<dbReference type="Pfam" id="PF00073">
    <property type="entry name" value="Rhv"/>
    <property type="match status" value="1"/>
</dbReference>
<feature type="region of interest" description="Disordered" evidence="22">
    <location>
        <begin position="408"/>
        <end position="433"/>
    </location>
</feature>
<dbReference type="GO" id="GO:0003968">
    <property type="term" value="F:RNA-directed RNA polymerase activity"/>
    <property type="evidence" value="ECO:0007669"/>
    <property type="project" value="UniProtKB-KW"/>
</dbReference>
<dbReference type="InterPro" id="IPR001205">
    <property type="entry name" value="RNA-dir_pol_C"/>
</dbReference>
<dbReference type="InterPro" id="IPR043504">
    <property type="entry name" value="Peptidase_S1_PA_chymotrypsin"/>
</dbReference>
<dbReference type="Gene3D" id="1.20.960.20">
    <property type="match status" value="1"/>
</dbReference>
<dbReference type="InterPro" id="IPR044067">
    <property type="entry name" value="PCV_3C_PRO"/>
</dbReference>
<evidence type="ECO:0000256" key="11">
    <source>
        <dbReference type="ARBA" id="ARBA00022695"/>
    </source>
</evidence>
<dbReference type="SUPFAM" id="SSF88633">
    <property type="entry name" value="Positive stranded ssRNA viruses"/>
    <property type="match status" value="3"/>
</dbReference>
<keyword evidence="13" id="KW-0378">Hydrolase</keyword>
<dbReference type="GO" id="GO:0005198">
    <property type="term" value="F:structural molecule activity"/>
    <property type="evidence" value="ECO:0007669"/>
    <property type="project" value="InterPro"/>
</dbReference>
<evidence type="ECO:0000256" key="17">
    <source>
        <dbReference type="ARBA" id="ARBA00022844"/>
    </source>
</evidence>
<keyword evidence="9" id="KW-0645">Protease</keyword>
<dbReference type="GO" id="GO:0039694">
    <property type="term" value="P:viral RNA genome replication"/>
    <property type="evidence" value="ECO:0007669"/>
    <property type="project" value="InterPro"/>
</dbReference>
<evidence type="ECO:0000256" key="21">
    <source>
        <dbReference type="ARBA" id="ARBA00023200"/>
    </source>
</evidence>
<feature type="region of interest" description="Disordered" evidence="22">
    <location>
        <begin position="2066"/>
        <end position="2087"/>
    </location>
</feature>
<organism evidence="26">
    <name type="scientific">Crab spider picornavirus</name>
    <dbReference type="NCBI Taxonomy" id="1911099"/>
    <lineage>
        <taxon>Viruses</taxon>
        <taxon>Riboviria</taxon>
        <taxon>Orthornavirae</taxon>
        <taxon>Pisuviricota</taxon>
        <taxon>Pisoniviricetes</taxon>
        <taxon>Picornavirales</taxon>
    </lineage>
</organism>
<keyword evidence="7" id="KW-0597">Phosphoprotein</keyword>
<evidence type="ECO:0000259" key="25">
    <source>
        <dbReference type="PROSITE" id="PS51874"/>
    </source>
</evidence>
<keyword evidence="16" id="KW-0067">ATP-binding</keyword>
<dbReference type="InterPro" id="IPR014759">
    <property type="entry name" value="Helicase_SF3_ssRNA_vir"/>
</dbReference>
<evidence type="ECO:0000256" key="14">
    <source>
        <dbReference type="ARBA" id="ARBA00022806"/>
    </source>
</evidence>
<evidence type="ECO:0000256" key="5">
    <source>
        <dbReference type="ARBA" id="ARBA00022484"/>
    </source>
</evidence>
<dbReference type="InterPro" id="IPR014872">
    <property type="entry name" value="Dicistrovirus_capsid-polyPr_C"/>
</dbReference>
<keyword evidence="5" id="KW-0696">RNA-directed RNA polymerase</keyword>
<dbReference type="GO" id="GO:0033644">
    <property type="term" value="C:host cell membrane"/>
    <property type="evidence" value="ECO:0007669"/>
    <property type="project" value="UniProtKB-SubCell"/>
</dbReference>
<keyword evidence="19" id="KW-0693">Viral RNA replication</keyword>
<dbReference type="GO" id="GO:0006508">
    <property type="term" value="P:proteolysis"/>
    <property type="evidence" value="ECO:0007669"/>
    <property type="project" value="UniProtKB-KW"/>
</dbReference>
<dbReference type="GO" id="GO:0006351">
    <property type="term" value="P:DNA-templated transcription"/>
    <property type="evidence" value="ECO:0007669"/>
    <property type="project" value="InterPro"/>
</dbReference>
<evidence type="ECO:0000256" key="15">
    <source>
        <dbReference type="ARBA" id="ARBA00022807"/>
    </source>
</evidence>
<evidence type="ECO:0000256" key="4">
    <source>
        <dbReference type="ARBA" id="ARBA00020107"/>
    </source>
</evidence>
<keyword evidence="14" id="KW-0347">Helicase</keyword>
<evidence type="ECO:0000256" key="20">
    <source>
        <dbReference type="ARBA" id="ARBA00023136"/>
    </source>
</evidence>
<evidence type="ECO:0000256" key="1">
    <source>
        <dbReference type="ARBA" id="ARBA00004192"/>
    </source>
</evidence>